<keyword evidence="2" id="KW-1185">Reference proteome</keyword>
<organism evidence="1 2">
    <name type="scientific">Colletotrichum godetiae</name>
    <dbReference type="NCBI Taxonomy" id="1209918"/>
    <lineage>
        <taxon>Eukaryota</taxon>
        <taxon>Fungi</taxon>
        <taxon>Dikarya</taxon>
        <taxon>Ascomycota</taxon>
        <taxon>Pezizomycotina</taxon>
        <taxon>Sordariomycetes</taxon>
        <taxon>Hypocreomycetidae</taxon>
        <taxon>Glomerellales</taxon>
        <taxon>Glomerellaceae</taxon>
        <taxon>Colletotrichum</taxon>
        <taxon>Colletotrichum acutatum species complex</taxon>
    </lineage>
</organism>
<proteinExistence type="predicted"/>
<dbReference type="EMBL" id="JAHMHR010000092">
    <property type="protein sequence ID" value="KAK1657471.1"/>
    <property type="molecule type" value="Genomic_DNA"/>
</dbReference>
<dbReference type="RefSeq" id="XP_060422235.1">
    <property type="nucleotide sequence ID" value="XM_060576467.1"/>
</dbReference>
<evidence type="ECO:0000313" key="1">
    <source>
        <dbReference type="EMBL" id="KAK1657471.1"/>
    </source>
</evidence>
<protein>
    <submittedName>
        <fullName evidence="1">Uncharacterized protein</fullName>
    </submittedName>
</protein>
<dbReference type="AlphaFoldDB" id="A0AAJ0A6L0"/>
<gene>
    <name evidence="1" type="ORF">BDP55DRAFT_685684</name>
</gene>
<dbReference type="GeneID" id="85460993"/>
<dbReference type="Proteomes" id="UP001224890">
    <property type="component" value="Unassembled WGS sequence"/>
</dbReference>
<name>A0AAJ0A6L0_9PEZI</name>
<comment type="caution">
    <text evidence="1">The sequence shown here is derived from an EMBL/GenBank/DDBJ whole genome shotgun (WGS) entry which is preliminary data.</text>
</comment>
<sequence>MEEDKDHAVFCMLTRTLYTLESHVSIAFGRPSLLVVGDDLRRELVQRTTSTQAEQISISSYLISLLKLQIHNTILQHHNKPTTTTTTLALSHETTPTLRSTCETYRQTLDSWSATWQQSTTSSSPTTSPASKDALLAWGSLHHHHALSLITTLWPTPGGNALTICGGVSQAALQLLRHQQVFANLAYEEAKVGAPLPAEEEVLIFPFDWTMSHLVFQAGLRAMGEKDTTLLPTSEKNPAQCPPLQQCFSMLLLLEADASKLLRGQSLVFEALSEKINM</sequence>
<evidence type="ECO:0000313" key="2">
    <source>
        <dbReference type="Proteomes" id="UP001224890"/>
    </source>
</evidence>
<dbReference type="CDD" id="cd12148">
    <property type="entry name" value="fungal_TF_MHR"/>
    <property type="match status" value="1"/>
</dbReference>
<reference evidence="1" key="1">
    <citation type="submission" date="2021-06" db="EMBL/GenBank/DDBJ databases">
        <title>Comparative genomics, transcriptomics and evolutionary studies reveal genomic signatures of adaptation to plant cell wall in hemibiotrophic fungi.</title>
        <authorList>
            <consortium name="DOE Joint Genome Institute"/>
            <person name="Baroncelli R."/>
            <person name="Diaz J.F."/>
            <person name="Benocci T."/>
            <person name="Peng M."/>
            <person name="Battaglia E."/>
            <person name="Haridas S."/>
            <person name="Andreopoulos W."/>
            <person name="Labutti K."/>
            <person name="Pangilinan J."/>
            <person name="Floch G.L."/>
            <person name="Makela M.R."/>
            <person name="Henrissat B."/>
            <person name="Grigoriev I.V."/>
            <person name="Crouch J.A."/>
            <person name="De Vries R.P."/>
            <person name="Sukno S.A."/>
            <person name="Thon M.R."/>
        </authorList>
    </citation>
    <scope>NUCLEOTIDE SEQUENCE</scope>
    <source>
        <strain evidence="1">CBS 193.32</strain>
    </source>
</reference>
<accession>A0AAJ0A6L0</accession>